<evidence type="ECO:0000256" key="4">
    <source>
        <dbReference type="ARBA" id="ARBA00022806"/>
    </source>
</evidence>
<evidence type="ECO:0000256" key="5">
    <source>
        <dbReference type="ARBA" id="ARBA00022840"/>
    </source>
</evidence>
<dbReference type="PANTHER" id="PTHR47962:SF5">
    <property type="entry name" value="ATP-DEPENDENT HELICASE LHR-RELATED"/>
    <property type="match status" value="1"/>
</dbReference>
<evidence type="ECO:0000259" key="10">
    <source>
        <dbReference type="PROSITE" id="PS51192"/>
    </source>
</evidence>
<dbReference type="InterPro" id="IPR052511">
    <property type="entry name" value="ATP-dep_Helicase"/>
</dbReference>
<dbReference type="PROSITE" id="PS51194">
    <property type="entry name" value="HELICASE_CTER"/>
    <property type="match status" value="1"/>
</dbReference>
<evidence type="ECO:0000256" key="1">
    <source>
        <dbReference type="ARBA" id="ARBA00022741"/>
    </source>
</evidence>
<evidence type="ECO:0000256" key="2">
    <source>
        <dbReference type="ARBA" id="ARBA00022763"/>
    </source>
</evidence>
<keyword evidence="5" id="KW-0067">ATP-binding</keyword>
<dbReference type="Proteomes" id="UP001162891">
    <property type="component" value="Chromosome"/>
</dbReference>
<feature type="domain" description="Helicase ATP-binding" evidence="10">
    <location>
        <begin position="28"/>
        <end position="221"/>
    </location>
</feature>
<feature type="region of interest" description="Disordered" evidence="9">
    <location>
        <begin position="1268"/>
        <end position="1289"/>
    </location>
</feature>
<keyword evidence="3" id="KW-0378">Hydrolase</keyword>
<organism evidence="12 13">
    <name type="scientific">Anaeromyxobacter oryzae</name>
    <dbReference type="NCBI Taxonomy" id="2918170"/>
    <lineage>
        <taxon>Bacteria</taxon>
        <taxon>Pseudomonadati</taxon>
        <taxon>Myxococcota</taxon>
        <taxon>Myxococcia</taxon>
        <taxon>Myxococcales</taxon>
        <taxon>Cystobacterineae</taxon>
        <taxon>Anaeromyxobacteraceae</taxon>
        <taxon>Anaeromyxobacter</taxon>
    </lineage>
</organism>
<evidence type="ECO:0000256" key="6">
    <source>
        <dbReference type="ARBA" id="ARBA00023125"/>
    </source>
</evidence>
<reference evidence="13" key="1">
    <citation type="journal article" date="2022" name="Int. J. Syst. Evol. Microbiol.">
        <title>Anaeromyxobacter oryzae sp. nov., Anaeromyxobacter diazotrophicus sp. nov. and Anaeromyxobacter paludicola sp. nov., isolated from paddy soils.</title>
        <authorList>
            <person name="Itoh H."/>
            <person name="Xu Z."/>
            <person name="Mise K."/>
            <person name="Masuda Y."/>
            <person name="Ushijima N."/>
            <person name="Hayakawa C."/>
            <person name="Shiratori Y."/>
            <person name="Senoo K."/>
        </authorList>
    </citation>
    <scope>NUCLEOTIDE SEQUENCE [LARGE SCALE GENOMIC DNA]</scope>
    <source>
        <strain evidence="13">Red232</strain>
    </source>
</reference>
<dbReference type="InterPro" id="IPR011545">
    <property type="entry name" value="DEAD/DEAH_box_helicase_dom"/>
</dbReference>
<evidence type="ECO:0000256" key="9">
    <source>
        <dbReference type="SAM" id="MobiDB-lite"/>
    </source>
</evidence>
<dbReference type="GO" id="GO:0004386">
    <property type="term" value="F:helicase activity"/>
    <property type="evidence" value="ECO:0007669"/>
    <property type="project" value="UniProtKB-KW"/>
</dbReference>
<dbReference type="PANTHER" id="PTHR47962">
    <property type="entry name" value="ATP-DEPENDENT HELICASE LHR-RELATED-RELATED"/>
    <property type="match status" value="1"/>
</dbReference>
<dbReference type="EMBL" id="AP025591">
    <property type="protein sequence ID" value="BDG03992.1"/>
    <property type="molecule type" value="Genomic_DNA"/>
</dbReference>
<gene>
    <name evidence="12" type="ORF">AMOR_29880</name>
</gene>
<keyword evidence="1" id="KW-0547">Nucleotide-binding</keyword>
<dbReference type="InterPro" id="IPR027417">
    <property type="entry name" value="P-loop_NTPase"/>
</dbReference>
<dbReference type="InterPro" id="IPR055368">
    <property type="entry name" value="WH3_Lhr"/>
</dbReference>
<dbReference type="InterPro" id="IPR045628">
    <property type="entry name" value="Lhr_WH_dom"/>
</dbReference>
<dbReference type="InterPro" id="IPR055367">
    <property type="entry name" value="WH4_Lhr"/>
</dbReference>
<evidence type="ECO:0000313" key="12">
    <source>
        <dbReference type="EMBL" id="BDG03992.1"/>
    </source>
</evidence>
<dbReference type="InterPro" id="IPR013701">
    <property type="entry name" value="Lhr-like_DEAD/DEAH_assoc"/>
</dbReference>
<dbReference type="SMART" id="SM00487">
    <property type="entry name" value="DEXDc"/>
    <property type="match status" value="1"/>
</dbReference>
<proteinExistence type="predicted"/>
<dbReference type="Pfam" id="PF08494">
    <property type="entry name" value="DEAD_assoc"/>
    <property type="match status" value="1"/>
</dbReference>
<dbReference type="Pfam" id="PF19306">
    <property type="entry name" value="WHD_Lhr"/>
    <property type="match status" value="1"/>
</dbReference>
<dbReference type="SMART" id="SM00490">
    <property type="entry name" value="HELICc"/>
    <property type="match status" value="1"/>
</dbReference>
<keyword evidence="6" id="KW-0238">DNA-binding</keyword>
<dbReference type="Gene3D" id="3.40.50.300">
    <property type="entry name" value="P-loop containing nucleotide triphosphate hydrolases"/>
    <property type="match status" value="2"/>
</dbReference>
<dbReference type="Pfam" id="PF23234">
    <property type="entry name" value="WHD_4th_Lhr"/>
    <property type="match status" value="1"/>
</dbReference>
<evidence type="ECO:0000256" key="3">
    <source>
        <dbReference type="ARBA" id="ARBA00022801"/>
    </source>
</evidence>
<accession>A0ABN6MSN1</accession>
<dbReference type="Pfam" id="PF23235">
    <property type="entry name" value="WHD_3rd_Lhr"/>
    <property type="match status" value="1"/>
</dbReference>
<keyword evidence="13" id="KW-1185">Reference proteome</keyword>
<dbReference type="CDD" id="cd17922">
    <property type="entry name" value="DEXHc_LHR-like"/>
    <property type="match status" value="1"/>
</dbReference>
<dbReference type="Pfam" id="PF00271">
    <property type="entry name" value="Helicase_C"/>
    <property type="match status" value="1"/>
</dbReference>
<keyword evidence="7" id="KW-0234">DNA repair</keyword>
<sequence>MTPAFHPVVSRWFERRFGAPTEPQALAWPAIAEGKDVLVSAPTGSGKTLAAFLSAIDGLVSDAAAGPLPDDTRVLYVSPLRALSNDIEKNLRGPLEELRAAAGAGDPFPELRVAVRTGDTPAARRQALLRRPPHLLVTTPESLYLLLTTGRGRAALAGVRTVIVDEIHALAGNKRGAHLALSLERLEALAARRPQRIGLSATVHPVEEVARFLVGTERVSRAGVPRCAVVEVGRRRALDLAVEIPRDELSAIASGALWAETYDHVADLVRAHRATIVFVNTRRLAERAAHALAERLGDGAVAAHHGSLSRERRLDAEQRLKAGALRVIVATASLELGIDVGAVDLVVQLGSPGALHVGLQRAGRAGHVLGGTPKARLFPTSRDELLECAALVRGLRRGRLEAVASLDAPRDVLAQQLVAEASCGPIHEDRLFGLVRRAWPYRALPRGVFDAVIEMLAEGVAGRVGRSGAHLHRDGVNGRVSGRRGARLAALTGAGAIPDTAQYAVVAEPEGVTVGQLDEDFAIESLAGDIFLLGNTSWRIRRVEPGTVRVEDARGAPPTVPFWNGEAPGRSAALSAEVAALREELEPRLGDPGGAAAWLAGACALPPDGARQAVAYLSASRAVLGALPTQRTLVAERFFDEAGGMQLVVHAPLGARVNRAFGLALRKRFCRTFDFELQAAATDEGVLLSLGPQHAFPLESIFELLSEATIDEVLTQAALQAPMFQVRWRWAATRALAIPRLFKGRRMPPAIARMRSDDLLAAVFPAQVACQDNAPPGPIEVPDHPLVAEALRDCLEEAMDAPALRALVRDMRSGAIRLVAVDTPEPSPLAHEILGARPWAYLDDAPLEERRARAVTLRRALPTVEATGDGALDPAAIATVEAQLAPDVRDPDELHDLLLDVGLLPAAEAARLEPLVAPLRAAGRVARLAGPGAGALVAAERAGLAIALAPALAGGDTPRLDPPLAPLPSERVPADADDAVLAVARGWLPRLGPTTAERLAARLGLLPDRVALALVRLEGDGRVLRGAFLPGVPAPPDAPHWCERTVLARIHRLTLDRLRREIEPVSAAGFLRFLLRWQHVLPGTRLHGERGVAEVVGQLQGFHAAAGAWEPELLAARVEGYRPDLLDRLCLSGEVAFGRLAPASGGAEPAPAADGGRRAAPTRAFPITLALREDLSWLLEAAPGAPRCPGLDARAVAGALSARGASFAGELAAACGRPADAIAPLLLELVGAGLATCDGFAGLRALWDRSAGRRARPGAAGGRWSLLRPVPEPAGAAGGGTPGPERDPDGPLVERLAQQYLRRYGVVFRDLLAREDAPPWRALVRVYRALEARGTIRGGRFVAGFTGEQFALAEAVDALRAVRRAPRAAKERVELSAADPLNLVGILTPGPRVSAGLGRRLVYVDGVPAAAAPAGETPAGVGAGAAAPPS</sequence>
<dbReference type="Pfam" id="PF00270">
    <property type="entry name" value="DEAD"/>
    <property type="match status" value="1"/>
</dbReference>
<keyword evidence="4 12" id="KW-0347">Helicase</keyword>
<keyword evidence="2" id="KW-0227">DNA damage</keyword>
<evidence type="ECO:0000259" key="11">
    <source>
        <dbReference type="PROSITE" id="PS51194"/>
    </source>
</evidence>
<dbReference type="SUPFAM" id="SSF52540">
    <property type="entry name" value="P-loop containing nucleoside triphosphate hydrolases"/>
    <property type="match status" value="1"/>
</dbReference>
<protein>
    <submittedName>
        <fullName evidence="12">ATP-dependent DNA helicase</fullName>
    </submittedName>
</protein>
<keyword evidence="8" id="KW-0413">Isomerase</keyword>
<evidence type="ECO:0000313" key="13">
    <source>
        <dbReference type="Proteomes" id="UP001162891"/>
    </source>
</evidence>
<name>A0ABN6MSN1_9BACT</name>
<feature type="domain" description="Helicase C-terminal" evidence="11">
    <location>
        <begin position="267"/>
        <end position="414"/>
    </location>
</feature>
<dbReference type="RefSeq" id="WP_248352367.1">
    <property type="nucleotide sequence ID" value="NZ_AP025591.1"/>
</dbReference>
<evidence type="ECO:0000256" key="7">
    <source>
        <dbReference type="ARBA" id="ARBA00023204"/>
    </source>
</evidence>
<dbReference type="InterPro" id="IPR014001">
    <property type="entry name" value="Helicase_ATP-bd"/>
</dbReference>
<evidence type="ECO:0000256" key="8">
    <source>
        <dbReference type="ARBA" id="ARBA00023235"/>
    </source>
</evidence>
<dbReference type="PROSITE" id="PS51192">
    <property type="entry name" value="HELICASE_ATP_BIND_1"/>
    <property type="match status" value="1"/>
</dbReference>
<dbReference type="InterPro" id="IPR001650">
    <property type="entry name" value="Helicase_C-like"/>
</dbReference>